<dbReference type="GO" id="GO:0006260">
    <property type="term" value="P:DNA replication"/>
    <property type="evidence" value="ECO:0007669"/>
    <property type="project" value="UniProtKB-KW"/>
</dbReference>
<evidence type="ECO:0000256" key="7">
    <source>
        <dbReference type="ARBA" id="ARBA00022695"/>
    </source>
</evidence>
<evidence type="ECO:0000256" key="8">
    <source>
        <dbReference type="ARBA" id="ARBA00022705"/>
    </source>
</evidence>
<protein>
    <recommendedName>
        <fullName evidence="4 13">Error-prone DNA polymerase</fullName>
        <ecNumber evidence="3 13">2.7.7.7</ecNumber>
    </recommendedName>
</protein>
<dbReference type="RefSeq" id="WP_093027585.1">
    <property type="nucleotide sequence ID" value="NZ_FNNZ01000001.1"/>
</dbReference>
<dbReference type="Pfam" id="PF01336">
    <property type="entry name" value="tRNA_anti-codon"/>
    <property type="match status" value="1"/>
</dbReference>
<dbReference type="GO" id="GO:0008408">
    <property type="term" value="F:3'-5' exonuclease activity"/>
    <property type="evidence" value="ECO:0007669"/>
    <property type="project" value="InterPro"/>
</dbReference>
<accession>A0A1H2QUD0</accession>
<keyword evidence="7 13" id="KW-0548">Nucleotidyltransferase</keyword>
<dbReference type="Pfam" id="PF14579">
    <property type="entry name" value="HHH_6"/>
    <property type="match status" value="1"/>
</dbReference>
<evidence type="ECO:0000256" key="13">
    <source>
        <dbReference type="HAMAP-Rule" id="MF_01902"/>
    </source>
</evidence>
<organism evidence="15 16">
    <name type="scientific">Thiocapsa roseopersicina</name>
    <dbReference type="NCBI Taxonomy" id="1058"/>
    <lineage>
        <taxon>Bacteria</taxon>
        <taxon>Pseudomonadati</taxon>
        <taxon>Pseudomonadota</taxon>
        <taxon>Gammaproteobacteria</taxon>
        <taxon>Chromatiales</taxon>
        <taxon>Chromatiaceae</taxon>
        <taxon>Thiocapsa</taxon>
    </lineage>
</organism>
<keyword evidence="5 13" id="KW-0963">Cytoplasm</keyword>
<comment type="function">
    <text evidence="13">DNA polymerase involved in damage-induced mutagenesis and translesion synthesis (TLS). It is not the major replicative DNA polymerase.</text>
</comment>
<dbReference type="SUPFAM" id="SSF89550">
    <property type="entry name" value="PHP domain-like"/>
    <property type="match status" value="1"/>
</dbReference>
<keyword evidence="10 13" id="KW-0239">DNA-directed DNA polymerase</keyword>
<keyword evidence="16" id="KW-1185">Reference proteome</keyword>
<evidence type="ECO:0000256" key="2">
    <source>
        <dbReference type="ARBA" id="ARBA00007391"/>
    </source>
</evidence>
<feature type="domain" description="Polymerase/histidinol phosphatase N-terminal" evidence="14">
    <location>
        <begin position="2"/>
        <end position="69"/>
    </location>
</feature>
<dbReference type="CDD" id="cd04485">
    <property type="entry name" value="DnaE_OBF"/>
    <property type="match status" value="1"/>
</dbReference>
<evidence type="ECO:0000256" key="11">
    <source>
        <dbReference type="ARBA" id="ARBA00023204"/>
    </source>
</evidence>
<keyword evidence="6 13" id="KW-0808">Transferase</keyword>
<evidence type="ECO:0000256" key="9">
    <source>
        <dbReference type="ARBA" id="ARBA00022763"/>
    </source>
</evidence>
<keyword evidence="11 13" id="KW-0234">DNA repair</keyword>
<dbReference type="PANTHER" id="PTHR32294:SF4">
    <property type="entry name" value="ERROR-PRONE DNA POLYMERASE"/>
    <property type="match status" value="1"/>
</dbReference>
<evidence type="ECO:0000313" key="15">
    <source>
        <dbReference type="EMBL" id="SDW10244.1"/>
    </source>
</evidence>
<proteinExistence type="inferred from homology"/>
<dbReference type="InterPro" id="IPR029460">
    <property type="entry name" value="DNAPol_HHH"/>
</dbReference>
<evidence type="ECO:0000256" key="3">
    <source>
        <dbReference type="ARBA" id="ARBA00012417"/>
    </source>
</evidence>
<gene>
    <name evidence="13" type="primary">dnaE2</name>
    <name evidence="15" type="ORF">SAMN05421783_101411</name>
</gene>
<reference evidence="16" key="1">
    <citation type="submission" date="2016-10" db="EMBL/GenBank/DDBJ databases">
        <authorList>
            <person name="Varghese N."/>
            <person name="Submissions S."/>
        </authorList>
    </citation>
    <scope>NUCLEOTIDE SEQUENCE [LARGE SCALE GENOMIC DNA]</scope>
    <source>
        <strain evidence="16">DSM 217</strain>
    </source>
</reference>
<dbReference type="GO" id="GO:0006281">
    <property type="term" value="P:DNA repair"/>
    <property type="evidence" value="ECO:0007669"/>
    <property type="project" value="UniProtKB-UniRule"/>
</dbReference>
<comment type="similarity">
    <text evidence="2 13">Belongs to the DNA polymerase type-C family. DnaE2 subfamily.</text>
</comment>
<keyword evidence="8 13" id="KW-0235">DNA replication</keyword>
<dbReference type="OrthoDB" id="9803237at2"/>
<dbReference type="GO" id="GO:0003887">
    <property type="term" value="F:DNA-directed DNA polymerase activity"/>
    <property type="evidence" value="ECO:0007669"/>
    <property type="project" value="UniProtKB-UniRule"/>
</dbReference>
<evidence type="ECO:0000256" key="10">
    <source>
        <dbReference type="ARBA" id="ARBA00022932"/>
    </source>
</evidence>
<dbReference type="InterPro" id="IPR040982">
    <property type="entry name" value="DNA_pol3_finger"/>
</dbReference>
<evidence type="ECO:0000256" key="5">
    <source>
        <dbReference type="ARBA" id="ARBA00022490"/>
    </source>
</evidence>
<dbReference type="EMBL" id="FNNZ01000001">
    <property type="protein sequence ID" value="SDW10244.1"/>
    <property type="molecule type" value="Genomic_DNA"/>
</dbReference>
<dbReference type="Pfam" id="PF07733">
    <property type="entry name" value="DNA_pol3_alpha"/>
    <property type="match status" value="1"/>
</dbReference>
<dbReference type="NCBIfam" id="TIGR00594">
    <property type="entry name" value="polc"/>
    <property type="match status" value="1"/>
</dbReference>
<dbReference type="InterPro" id="IPR004365">
    <property type="entry name" value="NA-bd_OB_tRNA"/>
</dbReference>
<comment type="catalytic activity">
    <reaction evidence="12 13">
        <text>DNA(n) + a 2'-deoxyribonucleoside 5'-triphosphate = DNA(n+1) + diphosphate</text>
        <dbReference type="Rhea" id="RHEA:22508"/>
        <dbReference type="Rhea" id="RHEA-COMP:17339"/>
        <dbReference type="Rhea" id="RHEA-COMP:17340"/>
        <dbReference type="ChEBI" id="CHEBI:33019"/>
        <dbReference type="ChEBI" id="CHEBI:61560"/>
        <dbReference type="ChEBI" id="CHEBI:173112"/>
        <dbReference type="EC" id="2.7.7.7"/>
    </reaction>
</comment>
<dbReference type="InterPro" id="IPR003141">
    <property type="entry name" value="Pol/His_phosphatase_N"/>
</dbReference>
<dbReference type="InterPro" id="IPR011708">
    <property type="entry name" value="DNA_pol3_alpha_NTPase_dom"/>
</dbReference>
<sequence>MIPLWCKSHFSFLEGASHPEELVETCAALGLAGLALTDRDGVYGLVEAHVKARELGVPLIAGAEVSIEDDSTLILLAQSRDGYANLCRLLTLGRRRCAKGESRVGWREVYAHAGDLIALWGGESALLCGEADPFFIAHQLREAFDDRLYALAARHRRADEPGREARLRQRAARYRLPIVAGYEVLYHAPSRRELQDVLACIRQGIRLAEAGRRIRPNAEHALKSVHAFAKLFEDDPGAVARTLEIAERCRFNLDALRYRYPSEHLPDGSTSSQWLRRLTLEGAHERYGATLPEAVSAQVAKELALIEELDYCGYFLTMWEIVRFCRRERILCQGRGSAANSAVCYCLGITAVDPVRMGLLFERFLSRERAEPPDIDLDIEHARREEVIQHVYAKYGRDHAAMVANIIRYRVRSAVRDVGKVLGLSETSLDRLSKLLAHAGDALSGEVLRQSGLDPDQPVHRHLIRLTTEILDVPRHLSIHPGGFLLGHEPVSTLVPIENAAMPDRTVIQWDKDSLEALGLFKVDLLALGALHQLHLGFDLMRSHYGRDETMASIPADDAPTFEMIRRADTLGVFQIESRAQMAMLPRLRPRTYYDLVIEISLVRPGPITGGMVHPYLRRRAGQEPVIYPHPCLAPVLEKTLGVPLFQEQVIRLAMVAADYTPGEADQLRRDMAAWRCSGRIERHRARLVQRMIAKGIDAAFAEQVFEQIRGFGEYGFPESHAASFALIAYATAWMKCRFPDVFVCALLNAQPMGFYSPATIIEDAKRHGIEVRPIDVVRSEWDCTLEPGQVGTVAEACRVDERERSPLSPAPALVDGAALVHPTGLVQPAGLVHPADRVSDVAGLMSEAGSDARRYTVRMGARYVKGLARAQWEQLKAARAERPFASVEDLVRRTGLNAGVLSRLAESGALGALEPQRRSALWQVAGAVHEEDAPLDPGPRERAAVFTDLDAFEAIAWDHRTSLHSTLGHPLAPLRERFRAQRLPDAAGVRAMPHGRRTRYAGLVICRQRPATASGVLFMTLEDETGFVNLVVWSQVLERYARLIKTTNLLGVTGRIQQQDSVPHLIADAFWDPQSLLQVRLEATYSRDFH</sequence>
<dbReference type="CDD" id="cd07434">
    <property type="entry name" value="PHP_PolIIIA_DnaE2"/>
    <property type="match status" value="1"/>
</dbReference>
<dbReference type="NCBIfam" id="NF004225">
    <property type="entry name" value="PRK05672.1"/>
    <property type="match status" value="1"/>
</dbReference>
<dbReference type="GO" id="GO:0005737">
    <property type="term" value="C:cytoplasm"/>
    <property type="evidence" value="ECO:0007669"/>
    <property type="project" value="UniProtKB-SubCell"/>
</dbReference>
<keyword evidence="9 13" id="KW-0227">DNA damage</keyword>
<dbReference type="EC" id="2.7.7.7" evidence="3 13"/>
<evidence type="ECO:0000256" key="1">
    <source>
        <dbReference type="ARBA" id="ARBA00004496"/>
    </source>
</evidence>
<dbReference type="Gene3D" id="3.20.20.140">
    <property type="entry name" value="Metal-dependent hydrolases"/>
    <property type="match status" value="1"/>
</dbReference>
<name>A0A1H2QUD0_THIRO</name>
<dbReference type="InterPro" id="IPR004013">
    <property type="entry name" value="PHP_dom"/>
</dbReference>
<dbReference type="STRING" id="1058.SAMN05421783_101411"/>
<dbReference type="InterPro" id="IPR004805">
    <property type="entry name" value="DnaE2/DnaE/PolC"/>
</dbReference>
<dbReference type="GO" id="GO:0003676">
    <property type="term" value="F:nucleic acid binding"/>
    <property type="evidence" value="ECO:0007669"/>
    <property type="project" value="InterPro"/>
</dbReference>
<comment type="subcellular location">
    <subcellularLocation>
        <location evidence="1 13">Cytoplasm</location>
    </subcellularLocation>
</comment>
<dbReference type="PANTHER" id="PTHR32294">
    <property type="entry name" value="DNA POLYMERASE III SUBUNIT ALPHA"/>
    <property type="match status" value="1"/>
</dbReference>
<evidence type="ECO:0000256" key="12">
    <source>
        <dbReference type="ARBA" id="ARBA00049244"/>
    </source>
</evidence>
<evidence type="ECO:0000256" key="6">
    <source>
        <dbReference type="ARBA" id="ARBA00022679"/>
    </source>
</evidence>
<dbReference type="AlphaFoldDB" id="A0A1H2QUD0"/>
<dbReference type="InterPro" id="IPR016195">
    <property type="entry name" value="Pol/histidinol_Pase-like"/>
</dbReference>
<dbReference type="InterPro" id="IPR023073">
    <property type="entry name" value="DnaE2"/>
</dbReference>
<dbReference type="Proteomes" id="UP000198816">
    <property type="component" value="Unassembled WGS sequence"/>
</dbReference>
<evidence type="ECO:0000259" key="14">
    <source>
        <dbReference type="SMART" id="SM00481"/>
    </source>
</evidence>
<dbReference type="HAMAP" id="MF_01902">
    <property type="entry name" value="DNApol_error_prone"/>
    <property type="match status" value="1"/>
</dbReference>
<evidence type="ECO:0000313" key="16">
    <source>
        <dbReference type="Proteomes" id="UP000198816"/>
    </source>
</evidence>
<evidence type="ECO:0000256" key="4">
    <source>
        <dbReference type="ARBA" id="ARBA00017273"/>
    </source>
</evidence>
<dbReference type="Pfam" id="PF02811">
    <property type="entry name" value="PHP"/>
    <property type="match status" value="1"/>
</dbReference>
<dbReference type="Pfam" id="PF17657">
    <property type="entry name" value="DNA_pol3_finger"/>
    <property type="match status" value="1"/>
</dbReference>
<dbReference type="SMART" id="SM00481">
    <property type="entry name" value="POLIIIAc"/>
    <property type="match status" value="1"/>
</dbReference>